<evidence type="ECO:0000313" key="9">
    <source>
        <dbReference type="EMBL" id="QEQ96174.1"/>
    </source>
</evidence>
<keyword evidence="5 7" id="KW-1133">Transmembrane helix</keyword>
<sequence length="353" mass="41393">MDELKARWLAFDYLRAVAIILIVLGHSVYNSEKGFPVLLENIVRGGTAVFVFISGYFLHAVFAQNFQFQAFLLKKWKGVVVPFLFVSFVGLGFKLFGWWWLDGLPLEKVALNVFYTVKNFYVLYPHWYIPFIMVVFLLSPLYLAYLQLPLWRQLLLFALFSMLAVMLHRPHGNAGVIQSLLYYTPFYLLGMLFSLYRVFLIKHYKPLLLVSALLFMGALIMQTWVVPWVGNYHKWFFKYRGIDFQFVQKMGLCILLLALCYLLSIWKGIWLCLDRWLREVGELSFAIFFLHPLLTLAMNNLFPLLGWSKVSGGAWFSVFMTSVVFCIHFFGSFYIARAIRYFFPYQSRWLIGA</sequence>
<feature type="transmembrane region" description="Helical" evidence="7">
    <location>
        <begin position="180"/>
        <end position="200"/>
    </location>
</feature>
<evidence type="ECO:0000256" key="4">
    <source>
        <dbReference type="ARBA" id="ARBA00022692"/>
    </source>
</evidence>
<feature type="transmembrane region" description="Helical" evidence="7">
    <location>
        <begin position="79"/>
        <end position="101"/>
    </location>
</feature>
<proteinExistence type="inferred from homology"/>
<feature type="transmembrane region" description="Helical" evidence="7">
    <location>
        <begin position="207"/>
        <end position="226"/>
    </location>
</feature>
<dbReference type="KEGG" id="ncu:F0U83_05350"/>
<keyword evidence="9" id="KW-0012">Acyltransferase</keyword>
<comment type="similarity">
    <text evidence="2">Belongs to the acyltransferase 3 family.</text>
</comment>
<evidence type="ECO:0000256" key="2">
    <source>
        <dbReference type="ARBA" id="ARBA00007400"/>
    </source>
</evidence>
<feature type="domain" description="Acyltransferase 3" evidence="8">
    <location>
        <begin position="10"/>
        <end position="327"/>
    </location>
</feature>
<feature type="transmembrane region" description="Helical" evidence="7">
    <location>
        <begin position="246"/>
        <end position="271"/>
    </location>
</feature>
<dbReference type="GO" id="GO:0005886">
    <property type="term" value="C:plasma membrane"/>
    <property type="evidence" value="ECO:0007669"/>
    <property type="project" value="UniProtKB-SubCell"/>
</dbReference>
<keyword evidence="6 7" id="KW-0472">Membrane</keyword>
<dbReference type="PANTHER" id="PTHR40074:SF2">
    <property type="entry name" value="O-ACETYLTRANSFERASE WECH"/>
    <property type="match status" value="1"/>
</dbReference>
<feature type="transmembrane region" description="Helical" evidence="7">
    <location>
        <begin position="314"/>
        <end position="336"/>
    </location>
</feature>
<dbReference type="OrthoDB" id="7579632at2"/>
<dbReference type="Pfam" id="PF01757">
    <property type="entry name" value="Acyl_transf_3"/>
    <property type="match status" value="1"/>
</dbReference>
<dbReference type="GO" id="GO:0016413">
    <property type="term" value="F:O-acetyltransferase activity"/>
    <property type="evidence" value="ECO:0007669"/>
    <property type="project" value="TreeGrafter"/>
</dbReference>
<dbReference type="Proteomes" id="UP000324760">
    <property type="component" value="Chromosome"/>
</dbReference>
<organism evidence="9 10">
    <name type="scientific">Neptunomonas concharum</name>
    <dbReference type="NCBI Taxonomy" id="1031538"/>
    <lineage>
        <taxon>Bacteria</taxon>
        <taxon>Pseudomonadati</taxon>
        <taxon>Pseudomonadota</taxon>
        <taxon>Gammaproteobacteria</taxon>
        <taxon>Oceanospirillales</taxon>
        <taxon>Oceanospirillaceae</taxon>
        <taxon>Neptunomonas</taxon>
    </lineage>
</organism>
<keyword evidence="10" id="KW-1185">Reference proteome</keyword>
<reference evidence="9 10" key="1">
    <citation type="journal article" date="2019" name="Biochem. Eng. J.">
        <title>Metabolic engineering of the marine bacteria Neptunomonas concharum for the production of acetoin and meso-2,3-butanediol from acetate.</title>
        <authorList>
            <person name="Li W."/>
            <person name="Pu N."/>
            <person name="Liu C.-X."/>
            <person name="Yuan Q.-P."/>
            <person name="Li Z.-J."/>
        </authorList>
    </citation>
    <scope>NUCLEOTIDE SEQUENCE [LARGE SCALE GENOMIC DNA]</scope>
    <source>
        <strain evidence="9 10">JCM17730</strain>
    </source>
</reference>
<keyword evidence="9" id="KW-0808">Transferase</keyword>
<dbReference type="GO" id="GO:0009246">
    <property type="term" value="P:enterobacterial common antigen biosynthetic process"/>
    <property type="evidence" value="ECO:0007669"/>
    <property type="project" value="TreeGrafter"/>
</dbReference>
<evidence type="ECO:0000256" key="5">
    <source>
        <dbReference type="ARBA" id="ARBA00022989"/>
    </source>
</evidence>
<protein>
    <submittedName>
        <fullName evidence="9">Acyltransferase</fullName>
    </submittedName>
</protein>
<evidence type="ECO:0000256" key="6">
    <source>
        <dbReference type="ARBA" id="ARBA00023136"/>
    </source>
</evidence>
<comment type="subcellular location">
    <subcellularLocation>
        <location evidence="1">Cell membrane</location>
        <topology evidence="1">Multi-pass membrane protein</topology>
    </subcellularLocation>
</comment>
<feature type="transmembrane region" description="Helical" evidence="7">
    <location>
        <begin position="150"/>
        <end position="168"/>
    </location>
</feature>
<dbReference type="EMBL" id="CP043869">
    <property type="protein sequence ID" value="QEQ96174.1"/>
    <property type="molecule type" value="Genomic_DNA"/>
</dbReference>
<evidence type="ECO:0000313" key="10">
    <source>
        <dbReference type="Proteomes" id="UP000324760"/>
    </source>
</evidence>
<name>A0A5P1R968_9GAMM</name>
<evidence type="ECO:0000256" key="7">
    <source>
        <dbReference type="SAM" id="Phobius"/>
    </source>
</evidence>
<dbReference type="InterPro" id="IPR002656">
    <property type="entry name" value="Acyl_transf_3_dom"/>
</dbReference>
<feature type="transmembrane region" description="Helical" evidence="7">
    <location>
        <begin position="41"/>
        <end position="58"/>
    </location>
</feature>
<dbReference type="PANTHER" id="PTHR40074">
    <property type="entry name" value="O-ACETYLTRANSFERASE WECH"/>
    <property type="match status" value="1"/>
</dbReference>
<dbReference type="AlphaFoldDB" id="A0A5P1R968"/>
<accession>A0A5P1R968</accession>
<keyword evidence="3" id="KW-1003">Cell membrane</keyword>
<gene>
    <name evidence="9" type="ORF">F0U83_05350</name>
</gene>
<evidence type="ECO:0000256" key="1">
    <source>
        <dbReference type="ARBA" id="ARBA00004651"/>
    </source>
</evidence>
<feature type="transmembrane region" description="Helical" evidence="7">
    <location>
        <begin position="121"/>
        <end position="143"/>
    </location>
</feature>
<keyword evidence="4 7" id="KW-0812">Transmembrane</keyword>
<feature type="transmembrane region" description="Helical" evidence="7">
    <location>
        <begin position="12"/>
        <end position="29"/>
    </location>
</feature>
<evidence type="ECO:0000256" key="3">
    <source>
        <dbReference type="ARBA" id="ARBA00022475"/>
    </source>
</evidence>
<evidence type="ECO:0000259" key="8">
    <source>
        <dbReference type="Pfam" id="PF01757"/>
    </source>
</evidence>
<feature type="transmembrane region" description="Helical" evidence="7">
    <location>
        <begin position="283"/>
        <end position="302"/>
    </location>
</feature>